<organism evidence="2 3">
    <name type="scientific">Urochloa decumbens</name>
    <dbReference type="NCBI Taxonomy" id="240449"/>
    <lineage>
        <taxon>Eukaryota</taxon>
        <taxon>Viridiplantae</taxon>
        <taxon>Streptophyta</taxon>
        <taxon>Embryophyta</taxon>
        <taxon>Tracheophyta</taxon>
        <taxon>Spermatophyta</taxon>
        <taxon>Magnoliopsida</taxon>
        <taxon>Liliopsida</taxon>
        <taxon>Poales</taxon>
        <taxon>Poaceae</taxon>
        <taxon>PACMAD clade</taxon>
        <taxon>Panicoideae</taxon>
        <taxon>Panicodae</taxon>
        <taxon>Paniceae</taxon>
        <taxon>Melinidinae</taxon>
        <taxon>Urochloa</taxon>
    </lineage>
</organism>
<keyword evidence="1" id="KW-1133">Transmembrane helix</keyword>
<dbReference type="Pfam" id="PF03140">
    <property type="entry name" value="DUF247"/>
    <property type="match status" value="1"/>
</dbReference>
<keyword evidence="3" id="KW-1185">Reference proteome</keyword>
<keyword evidence="1" id="KW-0812">Transmembrane</keyword>
<protein>
    <submittedName>
        <fullName evidence="2">Uncharacterized protein</fullName>
    </submittedName>
</protein>
<dbReference type="PANTHER" id="PTHR31170">
    <property type="entry name" value="BNAC04G53230D PROTEIN"/>
    <property type="match status" value="1"/>
</dbReference>
<accession>A0ABC9BRU2</accession>
<dbReference type="EMBL" id="OZ075137">
    <property type="protein sequence ID" value="CAL5006794.1"/>
    <property type="molecule type" value="Genomic_DNA"/>
</dbReference>
<feature type="transmembrane region" description="Helical" evidence="1">
    <location>
        <begin position="451"/>
        <end position="475"/>
    </location>
</feature>
<reference evidence="2 3" key="2">
    <citation type="submission" date="2024-10" db="EMBL/GenBank/DDBJ databases">
        <authorList>
            <person name="Ryan C."/>
        </authorList>
    </citation>
    <scope>NUCLEOTIDE SEQUENCE [LARGE SCALE GENOMIC DNA]</scope>
</reference>
<dbReference type="PANTHER" id="PTHR31170:SF18">
    <property type="entry name" value="(WILD MALAYSIAN BANANA) HYPOTHETICAL PROTEIN"/>
    <property type="match status" value="1"/>
</dbReference>
<evidence type="ECO:0000256" key="1">
    <source>
        <dbReference type="SAM" id="Phobius"/>
    </source>
</evidence>
<evidence type="ECO:0000313" key="3">
    <source>
        <dbReference type="Proteomes" id="UP001497457"/>
    </source>
</evidence>
<reference evidence="3" key="1">
    <citation type="submission" date="2024-06" db="EMBL/GenBank/DDBJ databases">
        <authorList>
            <person name="Ryan C."/>
        </authorList>
    </citation>
    <scope>NUCLEOTIDE SEQUENCE [LARGE SCALE GENOMIC DNA]</scope>
</reference>
<proteinExistence type="predicted"/>
<evidence type="ECO:0000313" key="2">
    <source>
        <dbReference type="EMBL" id="CAL5006794.1"/>
    </source>
</evidence>
<dbReference type="InterPro" id="IPR004158">
    <property type="entry name" value="DUF247_pln"/>
</dbReference>
<name>A0ABC9BRU2_9POAL</name>
<dbReference type="Proteomes" id="UP001497457">
    <property type="component" value="Chromosome 27b"/>
</dbReference>
<gene>
    <name evidence="2" type="ORF">URODEC1_LOCUS68213</name>
</gene>
<sequence length="478" mass="52776">MEDQQGQAGDIHVVNIPSTSTLAQELREQLANDHSLEVQLGGGSLSCPIIIAEVGSLTRNVDEAMYNPHHVSIGPYHLLRNQELAMDHEKIRTLKAVLSAASGGTPLEVYVEALDGLEVQARKCYAHSFNNNILPSRKFVRMMLLDGCYLLAKFGKISGGGRRSNSGASGTPSVPAAPGFDRLETLAVVRDVFYLAENQIPFLVLDKILQITVSDPNAHAADRIMWFVQELLQGLQYSVAMPPQTATRQAGNLLHLLHMHFEPINPPPPPPDMAGDAAPGGKEKKLGRWRTATEYYFVGVTFKRRPLDAGGKVVVRSILDVNLDGGTLEIPPLNIDAETWRLLHNLMALEQHNPEITKSHVTAYCVFMSQLACTAVDVDLLSSKGIIMHGLGNNGEVAHRFADLCKGIMFTLDDPRGNYLRGICWALEERFQSRFRRWMAWLVRKYFDNPWLFIGLVAAAVGLACTVVQAVYAVLSYK</sequence>
<dbReference type="AlphaFoldDB" id="A0ABC9BRU2"/>
<keyword evidence="1" id="KW-0472">Membrane</keyword>